<dbReference type="Gene3D" id="3.20.20.150">
    <property type="entry name" value="Divalent-metal-dependent TIM barrel enzymes"/>
    <property type="match status" value="1"/>
</dbReference>
<evidence type="ECO:0000256" key="1">
    <source>
        <dbReference type="ARBA" id="ARBA00000476"/>
    </source>
</evidence>
<feature type="active site" description="Proton donor/acceptor" evidence="8">
    <location>
        <position position="248"/>
    </location>
</feature>
<feature type="active site" description="Proton donor/acceptor" evidence="8">
    <location>
        <position position="143"/>
    </location>
</feature>
<dbReference type="GeneID" id="17256898"/>
<dbReference type="InterPro" id="IPR013022">
    <property type="entry name" value="Xyl_isomerase-like_TIM-brl"/>
</dbReference>
<protein>
    <recommendedName>
        <fullName evidence="5 7">Putative hydroxypyruvate isomerase</fullName>
        <ecNumber evidence="4 7">5.3.1.22</ecNumber>
    </recommendedName>
</protein>
<dbReference type="Pfam" id="PF01261">
    <property type="entry name" value="AP_endonuc_2"/>
    <property type="match status" value="1"/>
</dbReference>
<evidence type="ECO:0000313" key="11">
    <source>
        <dbReference type="Proteomes" id="UP000013827"/>
    </source>
</evidence>
<feature type="domain" description="Xylose isomerase-like TIM barrel" evidence="9">
    <location>
        <begin position="25"/>
        <end position="263"/>
    </location>
</feature>
<evidence type="ECO:0000256" key="5">
    <source>
        <dbReference type="ARBA" id="ARBA00017985"/>
    </source>
</evidence>
<dbReference type="OMA" id="CEYRPRA"/>
<dbReference type="Proteomes" id="UP000013827">
    <property type="component" value="Unassembled WGS sequence"/>
</dbReference>
<dbReference type="EnsemblProtists" id="EOD21856">
    <property type="protein sequence ID" value="EOD21856"/>
    <property type="gene ID" value="EMIHUDRAFT_116996"/>
</dbReference>
<dbReference type="PIRSF" id="PIRSF006241">
    <property type="entry name" value="HyI"/>
    <property type="match status" value="1"/>
</dbReference>
<dbReference type="GO" id="GO:0008903">
    <property type="term" value="F:hydroxypyruvate isomerase activity"/>
    <property type="evidence" value="ECO:0007669"/>
    <property type="project" value="UniProtKB-EC"/>
</dbReference>
<evidence type="ECO:0000256" key="6">
    <source>
        <dbReference type="ARBA" id="ARBA00023235"/>
    </source>
</evidence>
<evidence type="ECO:0000256" key="2">
    <source>
        <dbReference type="ARBA" id="ARBA00002968"/>
    </source>
</evidence>
<evidence type="ECO:0000313" key="10">
    <source>
        <dbReference type="EnsemblProtists" id="EOD21856"/>
    </source>
</evidence>
<keyword evidence="11" id="KW-1185">Reference proteome</keyword>
<reference evidence="10" key="2">
    <citation type="submission" date="2024-10" db="UniProtKB">
        <authorList>
            <consortium name="EnsemblProtists"/>
        </authorList>
    </citation>
    <scope>IDENTIFICATION</scope>
</reference>
<dbReference type="GeneID" id="17267418"/>
<dbReference type="PaxDb" id="2903-EOD10675"/>
<comment type="catalytic activity">
    <reaction evidence="1 7">
        <text>3-hydroxypyruvate = 2-hydroxy-3-oxopropanoate</text>
        <dbReference type="Rhea" id="RHEA:11952"/>
        <dbReference type="ChEBI" id="CHEBI:17180"/>
        <dbReference type="ChEBI" id="CHEBI:57978"/>
        <dbReference type="EC" id="5.3.1.22"/>
    </reaction>
</comment>
<dbReference type="RefSeq" id="XP_005774285.1">
    <property type="nucleotide sequence ID" value="XM_005774228.1"/>
</dbReference>
<dbReference type="InterPro" id="IPR026040">
    <property type="entry name" value="HyI-like"/>
</dbReference>
<sequence>MRPNVRLSANLSMLFTEAPYLKRFGLAARHGFRAVESLFPYGEAPASAVAAELERHGMEQVLVNAPPGDWAGGERGVAALPDRGGDHEASLREAFVYAAAIGCPRVHVLAGLRQQGACEQTFVERLRAAAGEAQSAGITLCVEALNPSDVPGYLLPSQARRRREDAARVVDAVGHPACGLQFDLYHLQKAAARWPSEAVRCAIRTYAPRAAHVQIAGPEGRHEPDAAAAAAMLALLEEGGYRGHVGCEYNPAGGTSRGLAWAAAYGIEAPREEPA</sequence>
<dbReference type="HOGENOM" id="CLU_050006_1_1_1"/>
<dbReference type="EC" id="5.3.1.22" evidence="4 7"/>
<dbReference type="KEGG" id="ehx:EMIHUDRAFT_105114"/>
<dbReference type="AlphaFoldDB" id="A0A0D3JEC1"/>
<dbReference type="EnsemblProtists" id="EOD10675">
    <property type="protein sequence ID" value="EOD10675"/>
    <property type="gene ID" value="EMIHUDRAFT_105114"/>
</dbReference>
<organism evidence="10 11">
    <name type="scientific">Emiliania huxleyi (strain CCMP1516)</name>
    <dbReference type="NCBI Taxonomy" id="280463"/>
    <lineage>
        <taxon>Eukaryota</taxon>
        <taxon>Haptista</taxon>
        <taxon>Haptophyta</taxon>
        <taxon>Prymnesiophyceae</taxon>
        <taxon>Isochrysidales</taxon>
        <taxon>Noelaerhabdaceae</taxon>
        <taxon>Emiliania</taxon>
    </lineage>
</organism>
<evidence type="ECO:0000256" key="7">
    <source>
        <dbReference type="PIRNR" id="PIRNR006241"/>
    </source>
</evidence>
<accession>A0A0D3JEC1</accession>
<dbReference type="InterPro" id="IPR036237">
    <property type="entry name" value="Xyl_isomerase-like_sf"/>
</dbReference>
<dbReference type="InterPro" id="IPR050417">
    <property type="entry name" value="Sugar_Epim/Isomerase"/>
</dbReference>
<evidence type="ECO:0000259" key="9">
    <source>
        <dbReference type="Pfam" id="PF01261"/>
    </source>
</evidence>
<dbReference type="SUPFAM" id="SSF51658">
    <property type="entry name" value="Xylose isomerase-like"/>
    <property type="match status" value="1"/>
</dbReference>
<evidence type="ECO:0000256" key="8">
    <source>
        <dbReference type="PIRSR" id="PIRSR006241-50"/>
    </source>
</evidence>
<proteinExistence type="inferred from homology"/>
<evidence type="ECO:0000256" key="3">
    <source>
        <dbReference type="ARBA" id="ARBA00005962"/>
    </source>
</evidence>
<dbReference type="GO" id="GO:0046487">
    <property type="term" value="P:glyoxylate metabolic process"/>
    <property type="evidence" value="ECO:0007669"/>
    <property type="project" value="TreeGrafter"/>
</dbReference>
<comment type="similarity">
    <text evidence="3 7">Belongs to the hyi family.</text>
</comment>
<name>A0A0D3JEC1_EMIH1</name>
<dbReference type="eggNOG" id="KOG4518">
    <property type="taxonomic scope" value="Eukaryota"/>
</dbReference>
<dbReference type="PANTHER" id="PTHR43489">
    <property type="entry name" value="ISOMERASE"/>
    <property type="match status" value="1"/>
</dbReference>
<dbReference type="PANTHER" id="PTHR43489:SF6">
    <property type="entry name" value="HYDROXYPYRUVATE ISOMERASE-RELATED"/>
    <property type="match status" value="1"/>
</dbReference>
<keyword evidence="6 7" id="KW-0413">Isomerase</keyword>
<dbReference type="RefSeq" id="XP_005763104.1">
    <property type="nucleotide sequence ID" value="XM_005763047.1"/>
</dbReference>
<dbReference type="KEGG" id="ehx:EMIHUDRAFT_116996"/>
<comment type="function">
    <text evidence="2 7">Catalyzes the reversible isomerization between hydroxypyruvate and 2-hydroxy-3-oxopropanoate (also termed tartronate semialdehyde).</text>
</comment>
<evidence type="ECO:0000256" key="4">
    <source>
        <dbReference type="ARBA" id="ARBA00012570"/>
    </source>
</evidence>
<dbReference type="STRING" id="2903.R1EFU1"/>
<reference evidence="11" key="1">
    <citation type="journal article" date="2013" name="Nature">
        <title>Pan genome of the phytoplankton Emiliania underpins its global distribution.</title>
        <authorList>
            <person name="Read B.A."/>
            <person name="Kegel J."/>
            <person name="Klute M.J."/>
            <person name="Kuo A."/>
            <person name="Lefebvre S.C."/>
            <person name="Maumus F."/>
            <person name="Mayer C."/>
            <person name="Miller J."/>
            <person name="Monier A."/>
            <person name="Salamov A."/>
            <person name="Young J."/>
            <person name="Aguilar M."/>
            <person name="Claverie J.M."/>
            <person name="Frickenhaus S."/>
            <person name="Gonzalez K."/>
            <person name="Herman E.K."/>
            <person name="Lin Y.C."/>
            <person name="Napier J."/>
            <person name="Ogata H."/>
            <person name="Sarno A.F."/>
            <person name="Shmutz J."/>
            <person name="Schroeder D."/>
            <person name="de Vargas C."/>
            <person name="Verret F."/>
            <person name="von Dassow P."/>
            <person name="Valentin K."/>
            <person name="Van de Peer Y."/>
            <person name="Wheeler G."/>
            <person name="Dacks J.B."/>
            <person name="Delwiche C.F."/>
            <person name="Dyhrman S.T."/>
            <person name="Glockner G."/>
            <person name="John U."/>
            <person name="Richards T."/>
            <person name="Worden A.Z."/>
            <person name="Zhang X."/>
            <person name="Grigoriev I.V."/>
            <person name="Allen A.E."/>
            <person name="Bidle K."/>
            <person name="Borodovsky M."/>
            <person name="Bowler C."/>
            <person name="Brownlee C."/>
            <person name="Cock J.M."/>
            <person name="Elias M."/>
            <person name="Gladyshev V.N."/>
            <person name="Groth M."/>
            <person name="Guda C."/>
            <person name="Hadaegh A."/>
            <person name="Iglesias-Rodriguez M.D."/>
            <person name="Jenkins J."/>
            <person name="Jones B.M."/>
            <person name="Lawson T."/>
            <person name="Leese F."/>
            <person name="Lindquist E."/>
            <person name="Lobanov A."/>
            <person name="Lomsadze A."/>
            <person name="Malik S.B."/>
            <person name="Marsh M.E."/>
            <person name="Mackinder L."/>
            <person name="Mock T."/>
            <person name="Mueller-Roeber B."/>
            <person name="Pagarete A."/>
            <person name="Parker M."/>
            <person name="Probert I."/>
            <person name="Quesneville H."/>
            <person name="Raines C."/>
            <person name="Rensing S.A."/>
            <person name="Riano-Pachon D.M."/>
            <person name="Richier S."/>
            <person name="Rokitta S."/>
            <person name="Shiraiwa Y."/>
            <person name="Soanes D.M."/>
            <person name="van der Giezen M."/>
            <person name="Wahlund T.M."/>
            <person name="Williams B."/>
            <person name="Wilson W."/>
            <person name="Wolfe G."/>
            <person name="Wurch L.L."/>
        </authorList>
    </citation>
    <scope>NUCLEOTIDE SEQUENCE</scope>
</reference>